<accession>A0ABQ5NEW6</accession>
<feature type="region of interest" description="Disordered" evidence="1">
    <location>
        <begin position="48"/>
        <end position="70"/>
    </location>
</feature>
<feature type="compositionally biased region" description="Low complexity" evidence="1">
    <location>
        <begin position="54"/>
        <end position="70"/>
    </location>
</feature>
<dbReference type="Pfam" id="PF03713">
    <property type="entry name" value="DUF305"/>
    <property type="match status" value="1"/>
</dbReference>
<feature type="region of interest" description="Disordered" evidence="1">
    <location>
        <begin position="1"/>
        <end position="21"/>
    </location>
</feature>
<dbReference type="PANTHER" id="PTHR36933">
    <property type="entry name" value="SLL0788 PROTEIN"/>
    <property type="match status" value="1"/>
</dbReference>
<dbReference type="Proteomes" id="UP001165068">
    <property type="component" value="Unassembled WGS sequence"/>
</dbReference>
<evidence type="ECO:0000259" key="2">
    <source>
        <dbReference type="Pfam" id="PF03713"/>
    </source>
</evidence>
<comment type="caution">
    <text evidence="3">The sequence shown here is derived from an EMBL/GenBank/DDBJ whole genome shotgun (WGS) entry which is preliminary data.</text>
</comment>
<gene>
    <name evidence="3" type="ORF">MIAR_08240</name>
</gene>
<organism evidence="3 4">
    <name type="scientific">Microbacterium arabinogalactanolyticum</name>
    <dbReference type="NCBI Taxonomy" id="69365"/>
    <lineage>
        <taxon>Bacteria</taxon>
        <taxon>Bacillati</taxon>
        <taxon>Actinomycetota</taxon>
        <taxon>Actinomycetes</taxon>
        <taxon>Micrococcales</taxon>
        <taxon>Microbacteriaceae</taxon>
        <taxon>Microbacterium</taxon>
    </lineage>
</organism>
<dbReference type="InterPro" id="IPR012347">
    <property type="entry name" value="Ferritin-like"/>
</dbReference>
<dbReference type="EMBL" id="BRZC01000003">
    <property type="protein sequence ID" value="GLC84236.1"/>
    <property type="molecule type" value="Genomic_DNA"/>
</dbReference>
<dbReference type="PANTHER" id="PTHR36933:SF1">
    <property type="entry name" value="SLL0788 PROTEIN"/>
    <property type="match status" value="1"/>
</dbReference>
<name>A0ABQ5NEW6_9MICO</name>
<evidence type="ECO:0000256" key="1">
    <source>
        <dbReference type="SAM" id="MobiDB-lite"/>
    </source>
</evidence>
<dbReference type="InterPro" id="IPR005183">
    <property type="entry name" value="DUF305_CopM-like"/>
</dbReference>
<evidence type="ECO:0000313" key="4">
    <source>
        <dbReference type="Proteomes" id="UP001165068"/>
    </source>
</evidence>
<protein>
    <recommendedName>
        <fullName evidence="2">DUF305 domain-containing protein</fullName>
    </recommendedName>
</protein>
<reference evidence="3" key="1">
    <citation type="submission" date="2022-08" db="EMBL/GenBank/DDBJ databases">
        <title>Draft genome sequence of Microbacterium arabinogalactanolyticum JCM 9171.</title>
        <authorList>
            <person name="Fujita K."/>
            <person name="Ishiwata A."/>
            <person name="Fushinobu S."/>
        </authorList>
    </citation>
    <scope>NUCLEOTIDE SEQUENCE</scope>
    <source>
        <strain evidence="3">JCM 9171</strain>
    </source>
</reference>
<keyword evidence="4" id="KW-1185">Reference proteome</keyword>
<proteinExistence type="predicted"/>
<sequence>MDAARGVTPTTQTTDTKETQMRIRTLTISTITLAAALALAGCSAPSDMNGMDHGSSSTSPAPSSPSGATAAAQADIDFAMNMIAHHQQAVEMSDIVLGKDGTAPQVAELAERIKNAQQPEIDTMREWLTGWGQDPDMGGMDHGGGMMSPDDLAALEDADGVTASRLFLEQMIMHHEGAVQMARKELAAGKDADALDLAQRVVDDQTAEITEMRKMLNTL</sequence>
<evidence type="ECO:0000313" key="3">
    <source>
        <dbReference type="EMBL" id="GLC84236.1"/>
    </source>
</evidence>
<dbReference type="Gene3D" id="1.20.1260.10">
    <property type="match status" value="1"/>
</dbReference>
<feature type="domain" description="DUF305" evidence="2">
    <location>
        <begin position="75"/>
        <end position="216"/>
    </location>
</feature>